<organism evidence="1">
    <name type="scientific">freshwater metagenome</name>
    <dbReference type="NCBI Taxonomy" id="449393"/>
    <lineage>
        <taxon>unclassified sequences</taxon>
        <taxon>metagenomes</taxon>
        <taxon>ecological metagenomes</taxon>
    </lineage>
</organism>
<evidence type="ECO:0000313" key="1">
    <source>
        <dbReference type="EMBL" id="CAB4773816.1"/>
    </source>
</evidence>
<gene>
    <name evidence="1" type="ORF">UFOPK2928_00315</name>
</gene>
<dbReference type="EMBL" id="CAEZZY010000020">
    <property type="protein sequence ID" value="CAB4773816.1"/>
    <property type="molecule type" value="Genomic_DNA"/>
</dbReference>
<reference evidence="1" key="1">
    <citation type="submission" date="2020-05" db="EMBL/GenBank/DDBJ databases">
        <authorList>
            <person name="Chiriac C."/>
            <person name="Salcher M."/>
            <person name="Ghai R."/>
            <person name="Kavagutti S V."/>
        </authorList>
    </citation>
    <scope>NUCLEOTIDE SEQUENCE</scope>
</reference>
<protein>
    <submittedName>
        <fullName evidence="1">Unannotated protein</fullName>
    </submittedName>
</protein>
<accession>A0A6J6VQS9</accession>
<sequence>MNADLARGSTCTELVMRIAIFCSSSAYAGTFELEALGVGPGDKSGVLGEDVGGVLGEDVGVSVALGVGVGDIEVKSGEVIESEAGITSDARDCATKSALSVKAIAAAHVRETFPCMV</sequence>
<proteinExistence type="predicted"/>
<dbReference type="AlphaFoldDB" id="A0A6J6VQS9"/>
<name>A0A6J6VQS9_9ZZZZ</name>